<accession>A0A2A5T8K7</accession>
<gene>
    <name evidence="1" type="ORF">CPZ25_011675</name>
</gene>
<dbReference type="KEGG" id="emt:CPZ25_011675"/>
<dbReference type="Proteomes" id="UP000218387">
    <property type="component" value="Chromosome"/>
</dbReference>
<dbReference type="Pfam" id="PF17400">
    <property type="entry name" value="DUF5406"/>
    <property type="match status" value="1"/>
</dbReference>
<dbReference type="AlphaFoldDB" id="A0A2A5T8K7"/>
<evidence type="ECO:0000313" key="1">
    <source>
        <dbReference type="EMBL" id="QCT71957.1"/>
    </source>
</evidence>
<sequence>MENFTVSRGKWREYDVKVTLQAGTYKGDFVFQIRGNIPPYDALRDLDPECDPVEPVQNNCSYKESENDDGDYWFEALLKDEAGNTCHIEDECCFLEDYIVGLEIIDCRNRKF</sequence>
<dbReference type="RefSeq" id="WP_096920485.1">
    <property type="nucleotide sequence ID" value="NZ_CP029487.1"/>
</dbReference>
<protein>
    <submittedName>
        <fullName evidence="1">Uncharacterized protein</fullName>
    </submittedName>
</protein>
<evidence type="ECO:0000313" key="2">
    <source>
        <dbReference type="Proteomes" id="UP000218387"/>
    </source>
</evidence>
<organism evidence="1 2">
    <name type="scientific">Eubacterium maltosivorans</name>
    <dbReference type="NCBI Taxonomy" id="2041044"/>
    <lineage>
        <taxon>Bacteria</taxon>
        <taxon>Bacillati</taxon>
        <taxon>Bacillota</taxon>
        <taxon>Clostridia</taxon>
        <taxon>Eubacteriales</taxon>
        <taxon>Eubacteriaceae</taxon>
        <taxon>Eubacterium</taxon>
    </lineage>
</organism>
<proteinExistence type="predicted"/>
<dbReference type="EMBL" id="CP029487">
    <property type="protein sequence ID" value="QCT71957.1"/>
    <property type="molecule type" value="Genomic_DNA"/>
</dbReference>
<keyword evidence="2" id="KW-1185">Reference proteome</keyword>
<dbReference type="InterPro" id="IPR035387">
    <property type="entry name" value="DUF5406"/>
</dbReference>
<reference evidence="1 2" key="1">
    <citation type="submission" date="2018-05" db="EMBL/GenBank/DDBJ databases">
        <title>Genome comparison of Eubacterium sp.</title>
        <authorList>
            <person name="Feng Y."/>
            <person name="Sanchez-Andrea I."/>
            <person name="Stams A.J.M."/>
            <person name="De Vos W.M."/>
        </authorList>
    </citation>
    <scope>NUCLEOTIDE SEQUENCE [LARGE SCALE GENOMIC DNA]</scope>
    <source>
        <strain evidence="1 2">YI</strain>
    </source>
</reference>
<name>A0A2A5T8K7_EUBML</name>